<dbReference type="SUPFAM" id="SSF48208">
    <property type="entry name" value="Six-hairpin glycosidases"/>
    <property type="match status" value="1"/>
</dbReference>
<dbReference type="EMBL" id="PFLW01000075">
    <property type="protein sequence ID" value="PIY88673.1"/>
    <property type="molecule type" value="Genomic_DNA"/>
</dbReference>
<evidence type="ECO:0000259" key="1">
    <source>
        <dbReference type="Pfam" id="PF22422"/>
    </source>
</evidence>
<dbReference type="Pfam" id="PF22422">
    <property type="entry name" value="MGH1-like_GH"/>
    <property type="match status" value="1"/>
</dbReference>
<gene>
    <name evidence="2" type="ORF">COY73_03165</name>
</gene>
<protein>
    <recommendedName>
        <fullName evidence="1">Mannosylglycerate hydrolase MGH1-like glycoside hydrolase domain-containing protein</fullName>
    </recommendedName>
</protein>
<feature type="domain" description="Mannosylglycerate hydrolase MGH1-like glycoside hydrolase" evidence="1">
    <location>
        <begin position="167"/>
        <end position="354"/>
    </location>
</feature>
<dbReference type="Gene3D" id="1.50.10.10">
    <property type="match status" value="1"/>
</dbReference>
<proteinExistence type="predicted"/>
<evidence type="ECO:0000313" key="2">
    <source>
        <dbReference type="EMBL" id="PIY88673.1"/>
    </source>
</evidence>
<accession>A0A2M7R5L4</accession>
<dbReference type="InterPro" id="IPR054491">
    <property type="entry name" value="MGH1-like_GH"/>
</dbReference>
<dbReference type="AlphaFoldDB" id="A0A2M7R5L4"/>
<dbReference type="InterPro" id="IPR008928">
    <property type="entry name" value="6-hairpin_glycosidase_sf"/>
</dbReference>
<dbReference type="Proteomes" id="UP000230767">
    <property type="component" value="Unassembled WGS sequence"/>
</dbReference>
<evidence type="ECO:0000313" key="3">
    <source>
        <dbReference type="Proteomes" id="UP000230767"/>
    </source>
</evidence>
<organism evidence="2 3">
    <name type="scientific">Candidatus Nealsonbacteria bacterium CG_4_10_14_0_8_um_filter_37_14</name>
    <dbReference type="NCBI Taxonomy" id="1974684"/>
    <lineage>
        <taxon>Bacteria</taxon>
        <taxon>Candidatus Nealsoniibacteriota</taxon>
    </lineage>
</organism>
<reference evidence="3" key="1">
    <citation type="submission" date="2017-09" db="EMBL/GenBank/DDBJ databases">
        <title>Depth-based differentiation of microbial function through sediment-hosted aquifers and enrichment of novel symbionts in the deep terrestrial subsurface.</title>
        <authorList>
            <person name="Probst A.J."/>
            <person name="Ladd B."/>
            <person name="Jarett J.K."/>
            <person name="Geller-Mcgrath D.E."/>
            <person name="Sieber C.M.K."/>
            <person name="Emerson J.B."/>
            <person name="Anantharaman K."/>
            <person name="Thomas B.C."/>
            <person name="Malmstrom R."/>
            <person name="Stieglmeier M."/>
            <person name="Klingl A."/>
            <person name="Woyke T."/>
            <person name="Ryan C.M."/>
            <person name="Banfield J.F."/>
        </authorList>
    </citation>
    <scope>NUCLEOTIDE SEQUENCE [LARGE SCALE GENOMIC DNA]</scope>
</reference>
<comment type="caution">
    <text evidence="2">The sequence shown here is derived from an EMBL/GenBank/DDBJ whole genome shotgun (WGS) entry which is preliminary data.</text>
</comment>
<dbReference type="InterPro" id="IPR012341">
    <property type="entry name" value="6hp_glycosidase-like_sf"/>
</dbReference>
<dbReference type="GO" id="GO:0005975">
    <property type="term" value="P:carbohydrate metabolic process"/>
    <property type="evidence" value="ECO:0007669"/>
    <property type="project" value="InterPro"/>
</dbReference>
<sequence>MFFYYFRKEKIKRRVLAEIKQLKDKKGFIRAGLPRFNRLFGRDSLISAWQLLDENSGICQATLEILSQYQGKVFNNEKEEEPGKIIHETDLEKSHHPAGFYPFPYYGSIDSTPLFLIVFAFYFKKTKDIKFLDYHWENILRAINWIEEYGDKDKDLFLEYQRKNEKGLFHQGWKDGFEDHLKIEPPVAIVEAQGYQYLALKEISELAKIKKDFDLEKKLINRAKILKEKFNERFWMPDKKFYCLALNGKKEQRKAITSNPGHLLFTGIIDENKVAPVVKRLFQDDLWTPFGIRTHSKLEPDFDPKSYHLGSVWPHDNWIIAQGLKKLGYKKEYQKIKNALLRAYKELGFIPELYGTIDGKILKISQACYPQAWASGALLNFLLTPLERSGFLTGLVG</sequence>
<name>A0A2M7R5L4_9BACT</name>